<accession>A0A3Q9HQP3</accession>
<feature type="transmembrane region" description="Helical" evidence="1">
    <location>
        <begin position="12"/>
        <end position="34"/>
    </location>
</feature>
<keyword evidence="3" id="KW-1185">Reference proteome</keyword>
<dbReference type="AlphaFoldDB" id="A0A3Q9HQP3"/>
<gene>
    <name evidence="2" type="ORF">BBF96_09315</name>
</gene>
<protein>
    <recommendedName>
        <fullName evidence="4">Prepilin-type N-terminal cleavage/methylation domain-containing protein</fullName>
    </recommendedName>
</protein>
<dbReference type="Proteomes" id="UP000267250">
    <property type="component" value="Chromosome"/>
</dbReference>
<dbReference type="RefSeq" id="WP_127016909.1">
    <property type="nucleotide sequence ID" value="NZ_CP016379.1"/>
</dbReference>
<proteinExistence type="predicted"/>
<name>A0A3Q9HQP3_9FIRM</name>
<dbReference type="KEGG" id="aft:BBF96_09315"/>
<evidence type="ECO:0008006" key="4">
    <source>
        <dbReference type="Google" id="ProtNLM"/>
    </source>
</evidence>
<evidence type="ECO:0000313" key="2">
    <source>
        <dbReference type="EMBL" id="AZR73570.1"/>
    </source>
</evidence>
<sequence>MAFKSGKEGFVLLELLLALLILEIGILAIAELFLRSIEAGFNTEISLQALELLRGEMEKLKTVDFSSLKSQTLRELEKGIWFSLEVENVDQNSDGSPEYKVLSGKVLWQEYGGYERSYQIVTYRCRL</sequence>
<keyword evidence="1" id="KW-0812">Transmembrane</keyword>
<evidence type="ECO:0000256" key="1">
    <source>
        <dbReference type="SAM" id="Phobius"/>
    </source>
</evidence>
<reference evidence="2 3" key="1">
    <citation type="submission" date="2016-07" db="EMBL/GenBank/DDBJ databases">
        <title>Genome and transcriptome analysis of iron-reducing fermentative bacteria Anoxybacter fermentans.</title>
        <authorList>
            <person name="Zeng X."/>
            <person name="Shao Z."/>
        </authorList>
    </citation>
    <scope>NUCLEOTIDE SEQUENCE [LARGE SCALE GENOMIC DNA]</scope>
    <source>
        <strain evidence="2 3">DY22613</strain>
    </source>
</reference>
<evidence type="ECO:0000313" key="3">
    <source>
        <dbReference type="Proteomes" id="UP000267250"/>
    </source>
</evidence>
<keyword evidence="1" id="KW-1133">Transmembrane helix</keyword>
<keyword evidence="1" id="KW-0472">Membrane</keyword>
<organism evidence="2 3">
    <name type="scientific">Anoxybacter fermentans</name>
    <dbReference type="NCBI Taxonomy" id="1323375"/>
    <lineage>
        <taxon>Bacteria</taxon>
        <taxon>Bacillati</taxon>
        <taxon>Bacillota</taxon>
        <taxon>Clostridia</taxon>
        <taxon>Halanaerobiales</taxon>
        <taxon>Anoxybacter</taxon>
    </lineage>
</organism>
<dbReference type="EMBL" id="CP016379">
    <property type="protein sequence ID" value="AZR73570.1"/>
    <property type="molecule type" value="Genomic_DNA"/>
</dbReference>